<accession>A0A934IA28</accession>
<comment type="caution">
    <text evidence="1">The sequence shown here is derived from an EMBL/GenBank/DDBJ whole genome shotgun (WGS) entry which is preliminary data.</text>
</comment>
<dbReference type="Pfam" id="PF08282">
    <property type="entry name" value="Hydrolase_3"/>
    <property type="match status" value="2"/>
</dbReference>
<dbReference type="InterPro" id="IPR023214">
    <property type="entry name" value="HAD_sf"/>
</dbReference>
<keyword evidence="1" id="KW-0378">Hydrolase</keyword>
<sequence length="273" mass="27924">MTRPRLVATDLDGTLLTSAGTLSPCTRRALRDVEREGIEVVFVTARPPRWLPGLADAVGGHGHIICLNGACVYEVATRAVSAVHGFDPSGLRAIVADLRGAAPGVALGLEGPDGAVLDPGFLDVDDADDIPGSEGVLVSPVESALDAPGAPTVGKLLARHPGLPRAAFLADVLATVGDRALLAHSGAAGLAEMTAPGVTKAAALARWCTTHDVPAADVWAFGDMPNDLPMLRWAGRSFAVANADPEVLAAATDTTSSNDEDGVARVLEALLAR</sequence>
<dbReference type="PANTHER" id="PTHR10000">
    <property type="entry name" value="PHOSPHOSERINE PHOSPHATASE"/>
    <property type="match status" value="1"/>
</dbReference>
<dbReference type="PANTHER" id="PTHR10000:SF8">
    <property type="entry name" value="HAD SUPERFAMILY HYDROLASE-LIKE, TYPE 3"/>
    <property type="match status" value="1"/>
</dbReference>
<evidence type="ECO:0000313" key="1">
    <source>
        <dbReference type="EMBL" id="MBI9113985.1"/>
    </source>
</evidence>
<dbReference type="PROSITE" id="PS01228">
    <property type="entry name" value="COF_1"/>
    <property type="match status" value="1"/>
</dbReference>
<reference evidence="1" key="1">
    <citation type="submission" date="2020-12" db="EMBL/GenBank/DDBJ databases">
        <title>Sanguibacter suaedae sp. nov., isolated from Suaeda aralocaspica.</title>
        <authorList>
            <person name="Ma Q."/>
        </authorList>
    </citation>
    <scope>NUCLEOTIDE SEQUENCE</scope>
    <source>
        <strain evidence="1">YZGR15</strain>
    </source>
</reference>
<dbReference type="GO" id="GO:0000287">
    <property type="term" value="F:magnesium ion binding"/>
    <property type="evidence" value="ECO:0007669"/>
    <property type="project" value="TreeGrafter"/>
</dbReference>
<proteinExistence type="predicted"/>
<dbReference type="Proteomes" id="UP000602087">
    <property type="component" value="Unassembled WGS sequence"/>
</dbReference>
<organism evidence="1 2">
    <name type="scientific">Sanguibacter suaedae</name>
    <dbReference type="NCBI Taxonomy" id="2795737"/>
    <lineage>
        <taxon>Bacteria</taxon>
        <taxon>Bacillati</taxon>
        <taxon>Actinomycetota</taxon>
        <taxon>Actinomycetes</taxon>
        <taxon>Micrococcales</taxon>
        <taxon>Sanguibacteraceae</taxon>
        <taxon>Sanguibacter</taxon>
    </lineage>
</organism>
<keyword evidence="2" id="KW-1185">Reference proteome</keyword>
<dbReference type="AlphaFoldDB" id="A0A934IA28"/>
<dbReference type="GO" id="GO:0005829">
    <property type="term" value="C:cytosol"/>
    <property type="evidence" value="ECO:0007669"/>
    <property type="project" value="TreeGrafter"/>
</dbReference>
<dbReference type="RefSeq" id="WP_198732544.1">
    <property type="nucleotide sequence ID" value="NZ_JAEINH010000002.1"/>
</dbReference>
<dbReference type="GO" id="GO:0016791">
    <property type="term" value="F:phosphatase activity"/>
    <property type="evidence" value="ECO:0007669"/>
    <property type="project" value="TreeGrafter"/>
</dbReference>
<dbReference type="SUPFAM" id="SSF56784">
    <property type="entry name" value="HAD-like"/>
    <property type="match status" value="1"/>
</dbReference>
<evidence type="ECO:0000313" key="2">
    <source>
        <dbReference type="Proteomes" id="UP000602087"/>
    </source>
</evidence>
<gene>
    <name evidence="1" type="ORF">JAV76_03010</name>
</gene>
<dbReference type="InterPro" id="IPR036412">
    <property type="entry name" value="HAD-like_sf"/>
</dbReference>
<dbReference type="Gene3D" id="3.40.50.1000">
    <property type="entry name" value="HAD superfamily/HAD-like"/>
    <property type="match status" value="1"/>
</dbReference>
<dbReference type="Gene3D" id="3.30.1240.10">
    <property type="match status" value="1"/>
</dbReference>
<dbReference type="EMBL" id="JAEINH010000002">
    <property type="protein sequence ID" value="MBI9113985.1"/>
    <property type="molecule type" value="Genomic_DNA"/>
</dbReference>
<protein>
    <submittedName>
        <fullName evidence="1">HAD hydrolase family protein</fullName>
    </submittedName>
</protein>
<name>A0A934IA28_9MICO</name>